<keyword evidence="1" id="KW-0812">Transmembrane</keyword>
<gene>
    <name evidence="2" type="ORF">DSOL_2858</name>
</gene>
<dbReference type="RefSeq" id="WP_075365413.1">
    <property type="nucleotide sequence ID" value="NZ_MLBF01000021.1"/>
</dbReference>
<proteinExistence type="predicted"/>
<sequence length="233" mass="24697">MASISSVFNKLNFIFLALLLVLIMAGELILEPMHLATWPAFMVMIFFFMAHMNIKEAPSILLGSAFGMFNLILIVYWFDVTVPLFGGDMAKYTDPHTVEAMFQSKLIYVALFVAAIVFLKDIIPWVFNNYAFMCFTVAAAVSGGNTAAAVAAKTVAGYANGVVAAGGNPAAIAAMKGATDKAIAATVPVTNVYQWIAIELIGGAIFIVGIYGITKLLAKLAGAPAPANTDIKG</sequence>
<accession>A0A1Q8QUE6</accession>
<feature type="transmembrane region" description="Helical" evidence="1">
    <location>
        <begin position="66"/>
        <end position="86"/>
    </location>
</feature>
<dbReference type="Proteomes" id="UP000186102">
    <property type="component" value="Unassembled WGS sequence"/>
</dbReference>
<feature type="transmembrane region" description="Helical" evidence="1">
    <location>
        <begin position="36"/>
        <end position="54"/>
    </location>
</feature>
<feature type="transmembrane region" description="Helical" evidence="1">
    <location>
        <begin position="130"/>
        <end position="152"/>
    </location>
</feature>
<dbReference type="EMBL" id="MLBF01000021">
    <property type="protein sequence ID" value="OLN30971.1"/>
    <property type="molecule type" value="Genomic_DNA"/>
</dbReference>
<evidence type="ECO:0000313" key="3">
    <source>
        <dbReference type="Proteomes" id="UP000186102"/>
    </source>
</evidence>
<comment type="caution">
    <text evidence="2">The sequence shown here is derived from an EMBL/GenBank/DDBJ whole genome shotgun (WGS) entry which is preliminary data.</text>
</comment>
<keyword evidence="1" id="KW-1133">Transmembrane helix</keyword>
<organism evidence="2 3">
    <name type="scientific">Desulfosporosinus metallidurans</name>
    <dbReference type="NCBI Taxonomy" id="1888891"/>
    <lineage>
        <taxon>Bacteria</taxon>
        <taxon>Bacillati</taxon>
        <taxon>Bacillota</taxon>
        <taxon>Clostridia</taxon>
        <taxon>Eubacteriales</taxon>
        <taxon>Desulfitobacteriaceae</taxon>
        <taxon>Desulfosporosinus</taxon>
    </lineage>
</organism>
<reference evidence="2 3" key="1">
    <citation type="submission" date="2016-09" db="EMBL/GenBank/DDBJ databases">
        <title>Complete genome of Desulfosporosinus sp. OL.</title>
        <authorList>
            <person name="Mardanov A."/>
            <person name="Beletsky A."/>
            <person name="Panova A."/>
            <person name="Karnachuk O."/>
            <person name="Ravin N."/>
        </authorList>
    </citation>
    <scope>NUCLEOTIDE SEQUENCE [LARGE SCALE GENOMIC DNA]</scope>
    <source>
        <strain evidence="2 3">OL</strain>
    </source>
</reference>
<name>A0A1Q8QUE6_9FIRM</name>
<keyword evidence="1" id="KW-0472">Membrane</keyword>
<evidence type="ECO:0000313" key="2">
    <source>
        <dbReference type="EMBL" id="OLN30971.1"/>
    </source>
</evidence>
<protein>
    <submittedName>
        <fullName evidence="2">Uncharacterized protein</fullName>
    </submittedName>
</protein>
<evidence type="ECO:0000256" key="1">
    <source>
        <dbReference type="SAM" id="Phobius"/>
    </source>
</evidence>
<dbReference type="OrthoDB" id="5739127at2"/>
<feature type="transmembrane region" description="Helical" evidence="1">
    <location>
        <begin position="192"/>
        <end position="213"/>
    </location>
</feature>
<keyword evidence="3" id="KW-1185">Reference proteome</keyword>
<dbReference type="AlphaFoldDB" id="A0A1Q8QUE6"/>
<feature type="transmembrane region" description="Helical" evidence="1">
    <location>
        <begin position="12"/>
        <end position="30"/>
    </location>
</feature>
<feature type="transmembrane region" description="Helical" evidence="1">
    <location>
        <begin position="106"/>
        <end position="123"/>
    </location>
</feature>